<feature type="region of interest" description="Disordered" evidence="2">
    <location>
        <begin position="1"/>
        <end position="48"/>
    </location>
</feature>
<dbReference type="EMBL" id="MLJW01000792">
    <property type="protein sequence ID" value="OIQ82544.1"/>
    <property type="molecule type" value="Genomic_DNA"/>
</dbReference>
<name>A0A1J5QGF7_9ZZZZ</name>
<comment type="caution">
    <text evidence="3">The sequence shown here is derived from an EMBL/GenBank/DDBJ whole genome shotgun (WGS) entry which is preliminary data.</text>
</comment>
<accession>A0A1J5QGF7</accession>
<keyword evidence="1" id="KW-0175">Coiled coil</keyword>
<evidence type="ECO:0000256" key="2">
    <source>
        <dbReference type="SAM" id="MobiDB-lite"/>
    </source>
</evidence>
<gene>
    <name evidence="3" type="ORF">GALL_356620</name>
</gene>
<organism evidence="3">
    <name type="scientific">mine drainage metagenome</name>
    <dbReference type="NCBI Taxonomy" id="410659"/>
    <lineage>
        <taxon>unclassified sequences</taxon>
        <taxon>metagenomes</taxon>
        <taxon>ecological metagenomes</taxon>
    </lineage>
</organism>
<feature type="compositionally biased region" description="Low complexity" evidence="2">
    <location>
        <begin position="1"/>
        <end position="19"/>
    </location>
</feature>
<sequence length="179" mass="19236">MAQAAAAVQRQAQASAHSQFGAQQRRGPVELRQVGPGIDAQRRVGGDTPDSIAALQLDAGAGLRRAQAAEQHAATVEAAVVQLQLELQLFDGQRQRLRQRGQRQVAGVALQQQLAARLRTELDIPVARQQQRAAQHVAGHAEQRQQRPAVQPTQRAACRQHTIANAHAGEVECAVADAQ</sequence>
<reference evidence="3" key="1">
    <citation type="submission" date="2016-10" db="EMBL/GenBank/DDBJ databases">
        <title>Sequence of Gallionella enrichment culture.</title>
        <authorList>
            <person name="Poehlein A."/>
            <person name="Muehling M."/>
            <person name="Daniel R."/>
        </authorList>
    </citation>
    <scope>NUCLEOTIDE SEQUENCE</scope>
</reference>
<evidence type="ECO:0000313" key="3">
    <source>
        <dbReference type="EMBL" id="OIQ82544.1"/>
    </source>
</evidence>
<evidence type="ECO:0000256" key="1">
    <source>
        <dbReference type="SAM" id="Coils"/>
    </source>
</evidence>
<feature type="region of interest" description="Disordered" evidence="2">
    <location>
        <begin position="135"/>
        <end position="155"/>
    </location>
</feature>
<protein>
    <submittedName>
        <fullName evidence="3">Uncharacterized protein</fullName>
    </submittedName>
</protein>
<feature type="coiled-coil region" evidence="1">
    <location>
        <begin position="66"/>
        <end position="100"/>
    </location>
</feature>
<proteinExistence type="predicted"/>
<dbReference type="AlphaFoldDB" id="A0A1J5QGF7"/>